<dbReference type="RefSeq" id="XP_002785589.1">
    <property type="nucleotide sequence ID" value="XM_002785543.1"/>
</dbReference>
<evidence type="ECO:0000256" key="6">
    <source>
        <dbReference type="ARBA" id="ARBA00022691"/>
    </source>
</evidence>
<comment type="catalytic activity">
    <reaction evidence="10">
        <text>[protein]-C-terminal S-[(2E,6E)-farnesyl]-L-cysteine + S-adenosyl-L-methionine = [protein]-C-terminal S-[(2E,6E)-farnesyl]-L-cysteine methyl ester + S-adenosyl-L-homocysteine</text>
        <dbReference type="Rhea" id="RHEA:21672"/>
        <dbReference type="Rhea" id="RHEA-COMP:12125"/>
        <dbReference type="Rhea" id="RHEA-COMP:12126"/>
        <dbReference type="ChEBI" id="CHEBI:57856"/>
        <dbReference type="ChEBI" id="CHEBI:59789"/>
        <dbReference type="ChEBI" id="CHEBI:90510"/>
        <dbReference type="ChEBI" id="CHEBI:90511"/>
        <dbReference type="EC" id="2.1.1.100"/>
    </reaction>
</comment>
<dbReference type="Gene3D" id="1.20.120.1630">
    <property type="match status" value="1"/>
</dbReference>
<sequence>MPKLKKGNQDYSLLPVLLAFWLAAPIGAVITFYLLQRDLQALYSVELIEFLAAAVFGLVGINPDSKGPIILGCISATLGTFLGVATAFTAMGVCIPMQAFICALAVFHYGEFVCNYCFQDHESITYSTFLINNSGAFTIALSAAALEYTIMGGDGLGLLGKIGLIITIGGQLLRWAAFMSAGSNFTHRIRLQRGDAQQLITTGAYELCRHPGYSGWFWWAVGTQLLLGNRLCLLLYTICAWWFFYERLRFEERTLEYFYKGEYVRTFSRQTLKRPVRDIGTRSDAGFLLWT</sequence>
<keyword evidence="10" id="KW-0256">Endoplasmic reticulum</keyword>
<evidence type="ECO:0000256" key="2">
    <source>
        <dbReference type="ARBA" id="ARBA00009140"/>
    </source>
</evidence>
<evidence type="ECO:0000256" key="5">
    <source>
        <dbReference type="ARBA" id="ARBA00022679"/>
    </source>
</evidence>
<dbReference type="OrthoDB" id="333751at2759"/>
<keyword evidence="7 10" id="KW-0812">Transmembrane</keyword>
<dbReference type="OMA" id="PMQAFIC"/>
<protein>
    <recommendedName>
        <fullName evidence="3 10">Protein-S-isoprenylcysteine O-methyltransferase</fullName>
        <ecNumber evidence="3 10">2.1.1.100</ecNumber>
    </recommendedName>
</protein>
<evidence type="ECO:0000256" key="9">
    <source>
        <dbReference type="ARBA" id="ARBA00023136"/>
    </source>
</evidence>
<dbReference type="GO" id="GO:0004671">
    <property type="term" value="F:protein C-terminal S-isoprenylcysteine carboxyl O-methyltransferase activity"/>
    <property type="evidence" value="ECO:0007669"/>
    <property type="project" value="UniProtKB-EC"/>
</dbReference>
<dbReference type="EC" id="2.1.1.100" evidence="3 10"/>
<keyword evidence="5 11" id="KW-0808">Transferase</keyword>
<evidence type="ECO:0000256" key="10">
    <source>
        <dbReference type="RuleBase" id="RU362022"/>
    </source>
</evidence>
<comment type="similarity">
    <text evidence="2 10">Belongs to the class VI-like SAM-binding methyltransferase superfamily. Isoprenylcysteine carboxyl methyltransferase family.</text>
</comment>
<keyword evidence="12" id="KW-1185">Reference proteome</keyword>
<name>C5KDT2_PERM5</name>
<dbReference type="InterPro" id="IPR025770">
    <property type="entry name" value="PPMT_MeTrfase"/>
</dbReference>
<dbReference type="GeneID" id="9062439"/>
<evidence type="ECO:0000313" key="12">
    <source>
        <dbReference type="Proteomes" id="UP000007800"/>
    </source>
</evidence>
<dbReference type="PANTHER" id="PTHR12714">
    <property type="entry name" value="PROTEIN-S ISOPRENYLCYSTEINE O-METHYLTRANSFERASE"/>
    <property type="match status" value="1"/>
</dbReference>
<feature type="transmembrane region" description="Helical" evidence="10">
    <location>
        <begin position="68"/>
        <end position="91"/>
    </location>
</feature>
<dbReference type="InParanoid" id="C5KDT2"/>
<evidence type="ECO:0000256" key="3">
    <source>
        <dbReference type="ARBA" id="ARBA00012151"/>
    </source>
</evidence>
<feature type="transmembrane region" description="Helical" evidence="10">
    <location>
        <begin position="216"/>
        <end position="244"/>
    </location>
</feature>
<gene>
    <name evidence="11" type="ORF">Pmar_PMAR022335</name>
</gene>
<reference evidence="11 12" key="1">
    <citation type="submission" date="2008-07" db="EMBL/GenBank/DDBJ databases">
        <authorList>
            <person name="El-Sayed N."/>
            <person name="Caler E."/>
            <person name="Inman J."/>
            <person name="Amedeo P."/>
            <person name="Hass B."/>
            <person name="Wortman J."/>
        </authorList>
    </citation>
    <scope>NUCLEOTIDE SEQUENCE [LARGE SCALE GENOMIC DNA]</scope>
    <source>
        <strain evidence="12">ATCC 50983 / TXsc</strain>
    </source>
</reference>
<dbReference type="AlphaFoldDB" id="C5KDT2"/>
<feature type="transmembrane region" description="Helical" evidence="10">
    <location>
        <begin position="12"/>
        <end position="35"/>
    </location>
</feature>
<evidence type="ECO:0000256" key="7">
    <source>
        <dbReference type="ARBA" id="ARBA00022692"/>
    </source>
</evidence>
<accession>C5KDT2</accession>
<dbReference type="Proteomes" id="UP000007800">
    <property type="component" value="Unassembled WGS sequence"/>
</dbReference>
<keyword evidence="8 10" id="KW-1133">Transmembrane helix</keyword>
<evidence type="ECO:0000313" key="11">
    <source>
        <dbReference type="EMBL" id="EER17385.1"/>
    </source>
</evidence>
<dbReference type="PANTHER" id="PTHR12714:SF9">
    <property type="entry name" value="PROTEIN-S-ISOPRENYLCYSTEINE O-METHYLTRANSFERASE"/>
    <property type="match status" value="1"/>
</dbReference>
<feature type="transmembrane region" description="Helical" evidence="10">
    <location>
        <begin position="130"/>
        <end position="151"/>
    </location>
</feature>
<dbReference type="InterPro" id="IPR007269">
    <property type="entry name" value="ICMT_MeTrfase"/>
</dbReference>
<proteinExistence type="inferred from homology"/>
<evidence type="ECO:0000256" key="1">
    <source>
        <dbReference type="ARBA" id="ARBA00004141"/>
    </source>
</evidence>
<keyword evidence="4 10" id="KW-0489">Methyltransferase</keyword>
<dbReference type="PROSITE" id="PS51564">
    <property type="entry name" value="SAM_ICMT"/>
    <property type="match status" value="1"/>
</dbReference>
<evidence type="ECO:0000256" key="4">
    <source>
        <dbReference type="ARBA" id="ARBA00022603"/>
    </source>
</evidence>
<comment type="subcellular location">
    <subcellularLocation>
        <location evidence="10">Endoplasmic reticulum membrane</location>
        <topology evidence="10">Multi-pass membrane protein</topology>
    </subcellularLocation>
    <subcellularLocation>
        <location evidence="1">Membrane</location>
        <topology evidence="1">Multi-pass membrane protein</topology>
    </subcellularLocation>
</comment>
<feature type="transmembrane region" description="Helical" evidence="10">
    <location>
        <begin position="41"/>
        <end position="61"/>
    </location>
</feature>
<dbReference type="Pfam" id="PF04140">
    <property type="entry name" value="ICMT"/>
    <property type="match status" value="1"/>
</dbReference>
<dbReference type="EMBL" id="GG672124">
    <property type="protein sequence ID" value="EER17385.1"/>
    <property type="molecule type" value="Genomic_DNA"/>
</dbReference>
<dbReference type="GO" id="GO:0005789">
    <property type="term" value="C:endoplasmic reticulum membrane"/>
    <property type="evidence" value="ECO:0007669"/>
    <property type="project" value="UniProtKB-SubCell"/>
</dbReference>
<evidence type="ECO:0000256" key="8">
    <source>
        <dbReference type="ARBA" id="ARBA00022989"/>
    </source>
</evidence>
<dbReference type="GO" id="GO:0032259">
    <property type="term" value="P:methylation"/>
    <property type="evidence" value="ECO:0007669"/>
    <property type="project" value="UniProtKB-KW"/>
</dbReference>
<keyword evidence="9 10" id="KW-0472">Membrane</keyword>
<organism evidence="12">
    <name type="scientific">Perkinsus marinus (strain ATCC 50983 / TXsc)</name>
    <dbReference type="NCBI Taxonomy" id="423536"/>
    <lineage>
        <taxon>Eukaryota</taxon>
        <taxon>Sar</taxon>
        <taxon>Alveolata</taxon>
        <taxon>Perkinsozoa</taxon>
        <taxon>Perkinsea</taxon>
        <taxon>Perkinsida</taxon>
        <taxon>Perkinsidae</taxon>
        <taxon>Perkinsus</taxon>
    </lineage>
</organism>
<keyword evidence="6 10" id="KW-0949">S-adenosyl-L-methionine</keyword>
<feature type="transmembrane region" description="Helical" evidence="10">
    <location>
        <begin position="97"/>
        <end position="118"/>
    </location>
</feature>